<organism evidence="1 2">
    <name type="scientific">Choiromyces venosus 120613-1</name>
    <dbReference type="NCBI Taxonomy" id="1336337"/>
    <lineage>
        <taxon>Eukaryota</taxon>
        <taxon>Fungi</taxon>
        <taxon>Dikarya</taxon>
        <taxon>Ascomycota</taxon>
        <taxon>Pezizomycotina</taxon>
        <taxon>Pezizomycetes</taxon>
        <taxon>Pezizales</taxon>
        <taxon>Tuberaceae</taxon>
        <taxon>Choiromyces</taxon>
    </lineage>
</organism>
<keyword evidence="2" id="KW-1185">Reference proteome</keyword>
<evidence type="ECO:0000313" key="1">
    <source>
        <dbReference type="EMBL" id="RPA93437.1"/>
    </source>
</evidence>
<sequence length="53" mass="6082">MYSISPTFFFLIILLLLFLITQILITQVSTNFSLCISIIMTIFKLTSTETVTF</sequence>
<evidence type="ECO:0000313" key="2">
    <source>
        <dbReference type="Proteomes" id="UP000276215"/>
    </source>
</evidence>
<dbReference type="AlphaFoldDB" id="A0A3N4J813"/>
<name>A0A3N4J813_9PEZI</name>
<proteinExistence type="predicted"/>
<gene>
    <name evidence="1" type="ORF">L873DRAFT_1815877</name>
</gene>
<reference evidence="1 2" key="1">
    <citation type="journal article" date="2018" name="Nat. Ecol. Evol.">
        <title>Pezizomycetes genomes reveal the molecular basis of ectomycorrhizal truffle lifestyle.</title>
        <authorList>
            <person name="Murat C."/>
            <person name="Payen T."/>
            <person name="Noel B."/>
            <person name="Kuo A."/>
            <person name="Morin E."/>
            <person name="Chen J."/>
            <person name="Kohler A."/>
            <person name="Krizsan K."/>
            <person name="Balestrini R."/>
            <person name="Da Silva C."/>
            <person name="Montanini B."/>
            <person name="Hainaut M."/>
            <person name="Levati E."/>
            <person name="Barry K.W."/>
            <person name="Belfiori B."/>
            <person name="Cichocki N."/>
            <person name="Clum A."/>
            <person name="Dockter R.B."/>
            <person name="Fauchery L."/>
            <person name="Guy J."/>
            <person name="Iotti M."/>
            <person name="Le Tacon F."/>
            <person name="Lindquist E.A."/>
            <person name="Lipzen A."/>
            <person name="Malagnac F."/>
            <person name="Mello A."/>
            <person name="Molinier V."/>
            <person name="Miyauchi S."/>
            <person name="Poulain J."/>
            <person name="Riccioni C."/>
            <person name="Rubini A."/>
            <person name="Sitrit Y."/>
            <person name="Splivallo R."/>
            <person name="Traeger S."/>
            <person name="Wang M."/>
            <person name="Zifcakova L."/>
            <person name="Wipf D."/>
            <person name="Zambonelli A."/>
            <person name="Paolocci F."/>
            <person name="Nowrousian M."/>
            <person name="Ottonello S."/>
            <person name="Baldrian P."/>
            <person name="Spatafora J.W."/>
            <person name="Henrissat B."/>
            <person name="Nagy L.G."/>
            <person name="Aury J.M."/>
            <person name="Wincker P."/>
            <person name="Grigoriev I.V."/>
            <person name="Bonfante P."/>
            <person name="Martin F.M."/>
        </authorList>
    </citation>
    <scope>NUCLEOTIDE SEQUENCE [LARGE SCALE GENOMIC DNA]</scope>
    <source>
        <strain evidence="1 2">120613-1</strain>
    </source>
</reference>
<accession>A0A3N4J813</accession>
<protein>
    <submittedName>
        <fullName evidence="1">Uncharacterized protein</fullName>
    </submittedName>
</protein>
<dbReference type="Proteomes" id="UP000276215">
    <property type="component" value="Unassembled WGS sequence"/>
</dbReference>
<dbReference type="EMBL" id="ML120452">
    <property type="protein sequence ID" value="RPA93437.1"/>
    <property type="molecule type" value="Genomic_DNA"/>
</dbReference>